<evidence type="ECO:0000259" key="3">
    <source>
        <dbReference type="SMART" id="SM00507"/>
    </source>
</evidence>
<dbReference type="SMART" id="SM00507">
    <property type="entry name" value="HNHc"/>
    <property type="match status" value="1"/>
</dbReference>
<feature type="region of interest" description="Disordered" evidence="2">
    <location>
        <begin position="421"/>
        <end position="450"/>
    </location>
</feature>
<dbReference type="Proteomes" id="UP000028058">
    <property type="component" value="Unassembled WGS sequence"/>
</dbReference>
<dbReference type="Pfam" id="PF01844">
    <property type="entry name" value="HNH"/>
    <property type="match status" value="1"/>
</dbReference>
<accession>A0A3R7ITD9</accession>
<organism evidence="4 5">
    <name type="scientific">Streptomyces xinghaiensis</name>
    <dbReference type="NCBI Taxonomy" id="1038928"/>
    <lineage>
        <taxon>Bacteria</taxon>
        <taxon>Bacillati</taxon>
        <taxon>Actinomycetota</taxon>
        <taxon>Actinomycetes</taxon>
        <taxon>Kitasatosporales</taxon>
        <taxon>Streptomycetaceae</taxon>
        <taxon>Streptomyces</taxon>
    </lineage>
</organism>
<evidence type="ECO:0000313" key="4">
    <source>
        <dbReference type="EMBL" id="RKM95885.1"/>
    </source>
</evidence>
<dbReference type="GO" id="GO:0008270">
    <property type="term" value="F:zinc ion binding"/>
    <property type="evidence" value="ECO:0007669"/>
    <property type="project" value="InterPro"/>
</dbReference>
<feature type="domain" description="HNH nuclease" evidence="3">
    <location>
        <begin position="356"/>
        <end position="413"/>
    </location>
</feature>
<keyword evidence="5" id="KW-1185">Reference proteome</keyword>
<dbReference type="OrthoDB" id="4344565at2"/>
<dbReference type="EMBL" id="JNAD02000005">
    <property type="protein sequence ID" value="RKM95885.1"/>
    <property type="molecule type" value="Genomic_DNA"/>
</dbReference>
<evidence type="ECO:0000313" key="5">
    <source>
        <dbReference type="Proteomes" id="UP000028058"/>
    </source>
</evidence>
<dbReference type="InterPro" id="IPR003615">
    <property type="entry name" value="HNH_nuc"/>
</dbReference>
<dbReference type="AlphaFoldDB" id="A0A3R7ITD9"/>
<dbReference type="Pfam" id="PF02720">
    <property type="entry name" value="DUF222"/>
    <property type="match status" value="1"/>
</dbReference>
<name>A0A3R7ITD9_9ACTN</name>
<dbReference type="GO" id="GO:0004519">
    <property type="term" value="F:endonuclease activity"/>
    <property type="evidence" value="ECO:0007669"/>
    <property type="project" value="UniProtKB-KW"/>
</dbReference>
<feature type="region of interest" description="Disordered" evidence="2">
    <location>
        <begin position="176"/>
        <end position="207"/>
    </location>
</feature>
<keyword evidence="4" id="KW-0540">Nuclease</keyword>
<proteinExistence type="inferred from homology"/>
<protein>
    <submittedName>
        <fullName evidence="4">HNH endonuclease</fullName>
    </submittedName>
</protein>
<feature type="region of interest" description="Disordered" evidence="2">
    <location>
        <begin position="1"/>
        <end position="22"/>
    </location>
</feature>
<dbReference type="CDD" id="cd00085">
    <property type="entry name" value="HNHc"/>
    <property type="match status" value="1"/>
</dbReference>
<sequence length="450" mass="48850">MQATLLDHDETETTGPPGQPVTADEWAAHLATATPGPQTAAMLALLEREQLSTTGRIDALKAWERHVAWIQAQQVGLLADVEADALDATPNEVGWADYDWDFACEDVACALKLSGNTAAERLAVATALEGRFPTTVSLLERGEICYLQAKAVTEVTGTLDPEAAARVEAMVVPKMPGQSVGQTRRSLSRAVLKADPQGAERRHRRRREDRTIWHRATEDGMATWTAFLPTPQAAQLDAAVDAHAATFGDDGRTLNQKRVDALYDLVVNRPAGTEAPTGGSTPSGRSAAVVQVTVSLDTLIGVDEEPGVLKGYGPVSATAAREVAFAPGTVWRRLITHPKTGLLIKTDPTTYRPTAEVERHVIARDGRCAFPSCQMPAHRCDLDHIQPFNHHNPAAGGATDPENLMPLCRRHHLLKHRTPWQTERDTTTGEVHWRAPTGHTYTNPPHTPTT</sequence>
<comment type="caution">
    <text evidence="4">The sequence shown here is derived from an EMBL/GenBank/DDBJ whole genome shotgun (WGS) entry which is preliminary data.</text>
</comment>
<dbReference type="GO" id="GO:0003676">
    <property type="term" value="F:nucleic acid binding"/>
    <property type="evidence" value="ECO:0007669"/>
    <property type="project" value="InterPro"/>
</dbReference>
<comment type="similarity">
    <text evidence="1">Belongs to the Rv1128c/1148c/1588c/1702c/1945/3466 family.</text>
</comment>
<reference evidence="4 5" key="1">
    <citation type="journal article" date="2014" name="Genome Announc.">
        <title>Draft Genome Sequence of Streptomyces fradiae ATCC 19609, a Strain Highly Sensitive to Antibiotics.</title>
        <authorList>
            <person name="Bekker O.B."/>
            <person name="Klimina K.M."/>
            <person name="Vatlin A.A."/>
            <person name="Zakharevich N.V."/>
            <person name="Kasianov A.S."/>
            <person name="Danilenko V.N."/>
        </authorList>
    </citation>
    <scope>NUCLEOTIDE SEQUENCE [LARGE SCALE GENOMIC DNA]</scope>
    <source>
        <strain evidence="4 5">ATCC 19609</strain>
    </source>
</reference>
<gene>
    <name evidence="4" type="ORF">SFRA_012735</name>
</gene>
<keyword evidence="4" id="KW-0255">Endonuclease</keyword>
<dbReference type="Gene3D" id="1.10.30.50">
    <property type="match status" value="1"/>
</dbReference>
<feature type="compositionally biased region" description="Basic and acidic residues" evidence="2">
    <location>
        <begin position="422"/>
        <end position="433"/>
    </location>
</feature>
<evidence type="ECO:0000256" key="1">
    <source>
        <dbReference type="ARBA" id="ARBA00023450"/>
    </source>
</evidence>
<dbReference type="InterPro" id="IPR003870">
    <property type="entry name" value="DUF222"/>
</dbReference>
<evidence type="ECO:0000256" key="2">
    <source>
        <dbReference type="SAM" id="MobiDB-lite"/>
    </source>
</evidence>
<dbReference type="InterPro" id="IPR002711">
    <property type="entry name" value="HNH"/>
</dbReference>
<keyword evidence="4" id="KW-0378">Hydrolase</keyword>